<sequence length="559" mass="62160">MLLAALALAWRGLGVKLSELGRHLQVPVPDPSWDLLSVAVEASRCAALLRSIREGPVIDLGPASMISAWLLRQGKVVLSLGGSMAGLVQVEASLEEVLEALERLRRPPALIFVQAATLLAGGLPALASQVPVMGAMLTDQGQEVPHWVLPSLVSPMLNTSRLRVELPCWSNSCEGEGRQSTKLLALVMIVKNEARRIRETLMSVLEAADLAVILDTGSTDGTQRILREAASAHGLRLELHSGPFEDFAAARNRALRLAGAQAEFLLMLSGDETLVHPKELRTFARQHADFCGGSEDVFNIRVFMGNTWYWSERLMRSRNHAAAEWPRDNNSWRYVGVTHEAYIHPVRTLSHDLFISYVGDTDTSSLPQMPDVIAGSFYIAHDAEKTPEKTRQRLMQDVHLLEQYLDKPDAHLDEWQYTRGIFYLAQSHRSLGHLEVAEGLWQRYLAAPLSQQRQFSYLRYGAHLGLAQICAVAGGWSCQEHFEAAHRLCPRAEPLVYLALHLPAGSRRLDALQRAQKVKHLQATTAHCAVFAEDAIYDQIDPLLAQELREQNPGMRAYK</sequence>
<evidence type="ECO:0000313" key="3">
    <source>
        <dbReference type="Proteomes" id="UP001178507"/>
    </source>
</evidence>
<dbReference type="InterPro" id="IPR029044">
    <property type="entry name" value="Nucleotide-diphossugar_trans"/>
</dbReference>
<keyword evidence="3" id="KW-1185">Reference proteome</keyword>
<gene>
    <name evidence="2" type="ORF">EVOR1521_LOCUS21773</name>
</gene>
<accession>A0AA36J1E1</accession>
<dbReference type="SUPFAM" id="SSF53448">
    <property type="entry name" value="Nucleotide-diphospho-sugar transferases"/>
    <property type="match status" value="1"/>
</dbReference>
<dbReference type="InterPro" id="IPR001173">
    <property type="entry name" value="Glyco_trans_2-like"/>
</dbReference>
<name>A0AA36J1E1_9DINO</name>
<dbReference type="Gene3D" id="3.90.550.10">
    <property type="entry name" value="Spore Coat Polysaccharide Biosynthesis Protein SpsA, Chain A"/>
    <property type="match status" value="1"/>
</dbReference>
<proteinExistence type="predicted"/>
<evidence type="ECO:0000259" key="1">
    <source>
        <dbReference type="Pfam" id="PF00535"/>
    </source>
</evidence>
<organism evidence="2 3">
    <name type="scientific">Effrenium voratum</name>
    <dbReference type="NCBI Taxonomy" id="2562239"/>
    <lineage>
        <taxon>Eukaryota</taxon>
        <taxon>Sar</taxon>
        <taxon>Alveolata</taxon>
        <taxon>Dinophyceae</taxon>
        <taxon>Suessiales</taxon>
        <taxon>Symbiodiniaceae</taxon>
        <taxon>Effrenium</taxon>
    </lineage>
</organism>
<feature type="domain" description="Glycosyltransferase 2-like" evidence="1">
    <location>
        <begin position="186"/>
        <end position="302"/>
    </location>
</feature>
<dbReference type="Proteomes" id="UP001178507">
    <property type="component" value="Unassembled WGS sequence"/>
</dbReference>
<dbReference type="PANTHER" id="PTHR43630:SF2">
    <property type="entry name" value="GLYCOSYLTRANSFERASE"/>
    <property type="match status" value="1"/>
</dbReference>
<protein>
    <recommendedName>
        <fullName evidence="1">Glycosyltransferase 2-like domain-containing protein</fullName>
    </recommendedName>
</protein>
<dbReference type="PANTHER" id="PTHR43630">
    <property type="entry name" value="POLY-BETA-1,6-N-ACETYL-D-GLUCOSAMINE SYNTHASE"/>
    <property type="match status" value="1"/>
</dbReference>
<reference evidence="2" key="1">
    <citation type="submission" date="2023-08" db="EMBL/GenBank/DDBJ databases">
        <authorList>
            <person name="Chen Y."/>
            <person name="Shah S."/>
            <person name="Dougan E. K."/>
            <person name="Thang M."/>
            <person name="Chan C."/>
        </authorList>
    </citation>
    <scope>NUCLEOTIDE SEQUENCE</scope>
</reference>
<evidence type="ECO:0000313" key="2">
    <source>
        <dbReference type="EMBL" id="CAJ1397832.1"/>
    </source>
</evidence>
<dbReference type="AlphaFoldDB" id="A0AA36J1E1"/>
<comment type="caution">
    <text evidence="2">The sequence shown here is derived from an EMBL/GenBank/DDBJ whole genome shotgun (WGS) entry which is preliminary data.</text>
</comment>
<dbReference type="EMBL" id="CAUJNA010003280">
    <property type="protein sequence ID" value="CAJ1397832.1"/>
    <property type="molecule type" value="Genomic_DNA"/>
</dbReference>
<dbReference type="Pfam" id="PF00535">
    <property type="entry name" value="Glycos_transf_2"/>
    <property type="match status" value="1"/>
</dbReference>